<dbReference type="Proteomes" id="UP001139031">
    <property type="component" value="Unassembled WGS sequence"/>
</dbReference>
<dbReference type="Pfam" id="PF00226">
    <property type="entry name" value="DnaJ"/>
    <property type="match status" value="1"/>
</dbReference>
<organism evidence="3 4">
    <name type="scientific">Nannocystis pusilla</name>
    <dbReference type="NCBI Taxonomy" id="889268"/>
    <lineage>
        <taxon>Bacteria</taxon>
        <taxon>Pseudomonadati</taxon>
        <taxon>Myxococcota</taxon>
        <taxon>Polyangia</taxon>
        <taxon>Nannocystales</taxon>
        <taxon>Nannocystaceae</taxon>
        <taxon>Nannocystis</taxon>
    </lineage>
</organism>
<dbReference type="CDD" id="cd06257">
    <property type="entry name" value="DnaJ"/>
    <property type="match status" value="1"/>
</dbReference>
<feature type="region of interest" description="Disordered" evidence="1">
    <location>
        <begin position="61"/>
        <end position="80"/>
    </location>
</feature>
<evidence type="ECO:0000259" key="2">
    <source>
        <dbReference type="PROSITE" id="PS50076"/>
    </source>
</evidence>
<comment type="caution">
    <text evidence="3">The sequence shown here is derived from an EMBL/GenBank/DDBJ whole genome shotgun (WGS) entry which is preliminary data.</text>
</comment>
<proteinExistence type="predicted"/>
<evidence type="ECO:0000313" key="4">
    <source>
        <dbReference type="Proteomes" id="UP001139031"/>
    </source>
</evidence>
<keyword evidence="4" id="KW-1185">Reference proteome</keyword>
<gene>
    <name evidence="3" type="ORF">K7C98_39050</name>
</gene>
<dbReference type="SUPFAM" id="SSF46565">
    <property type="entry name" value="Chaperone J-domain"/>
    <property type="match status" value="1"/>
</dbReference>
<dbReference type="RefSeq" id="WP_224197010.1">
    <property type="nucleotide sequence ID" value="NZ_JAIRAU010000056.1"/>
</dbReference>
<reference evidence="3" key="1">
    <citation type="submission" date="2021-08" db="EMBL/GenBank/DDBJ databases">
        <authorList>
            <person name="Stevens D.C."/>
        </authorList>
    </citation>
    <scope>NUCLEOTIDE SEQUENCE</scope>
    <source>
        <strain evidence="3">DSM 53165</strain>
    </source>
</reference>
<sequence>MNLYVTRREALSIFQVPPDVDADAVKSKFRELSKDLHPDKHPGNQTVADLYSRVSSAYSILTGDMQPDPEPAAESAAKKETPKWIVRGAEVAGNKENKKLLQELLGSDDAADLVGIFARSFLGTLRGGGK</sequence>
<feature type="domain" description="J" evidence="2">
    <location>
        <begin position="9"/>
        <end position="66"/>
    </location>
</feature>
<evidence type="ECO:0000256" key="1">
    <source>
        <dbReference type="SAM" id="MobiDB-lite"/>
    </source>
</evidence>
<dbReference type="EMBL" id="JAIRAU010000056">
    <property type="protein sequence ID" value="MBZ5715269.1"/>
    <property type="molecule type" value="Genomic_DNA"/>
</dbReference>
<dbReference type="PROSITE" id="PS50076">
    <property type="entry name" value="DNAJ_2"/>
    <property type="match status" value="1"/>
</dbReference>
<protein>
    <submittedName>
        <fullName evidence="3">J domain-containing protein</fullName>
    </submittedName>
</protein>
<dbReference type="Gene3D" id="1.10.287.110">
    <property type="entry name" value="DnaJ domain"/>
    <property type="match status" value="1"/>
</dbReference>
<dbReference type="InterPro" id="IPR036869">
    <property type="entry name" value="J_dom_sf"/>
</dbReference>
<dbReference type="SMART" id="SM00271">
    <property type="entry name" value="DnaJ"/>
    <property type="match status" value="1"/>
</dbReference>
<dbReference type="InterPro" id="IPR001623">
    <property type="entry name" value="DnaJ_domain"/>
</dbReference>
<accession>A0ABS7U4C7</accession>
<evidence type="ECO:0000313" key="3">
    <source>
        <dbReference type="EMBL" id="MBZ5715269.1"/>
    </source>
</evidence>
<name>A0ABS7U4C7_9BACT</name>